<dbReference type="EMBL" id="VSSS01000105">
    <property type="protein sequence ID" value="TYL83523.1"/>
    <property type="molecule type" value="Genomic_DNA"/>
</dbReference>
<feature type="active site" description="Charge relay system" evidence="7">
    <location>
        <position position="479"/>
    </location>
</feature>
<comment type="cofactor">
    <cofactor evidence="7">
        <name>Ca(2+)</name>
        <dbReference type="ChEBI" id="CHEBI:29108"/>
    </cofactor>
    <text evidence="7">Binds 1 Ca(2+) ion per subunit.</text>
</comment>
<dbReference type="CDD" id="cd04056">
    <property type="entry name" value="Peptidases_S53"/>
    <property type="match status" value="1"/>
</dbReference>
<dbReference type="PANTHER" id="PTHR14218:SF15">
    <property type="entry name" value="TRIPEPTIDYL-PEPTIDASE 1"/>
    <property type="match status" value="1"/>
</dbReference>
<dbReference type="CDD" id="cd11377">
    <property type="entry name" value="Pro-peptidase_S53"/>
    <property type="match status" value="1"/>
</dbReference>
<feature type="binding site" evidence="7">
    <location>
        <position position="549"/>
    </location>
    <ligand>
        <name>Ca(2+)</name>
        <dbReference type="ChEBI" id="CHEBI:29108"/>
    </ligand>
</feature>
<proteinExistence type="predicted"/>
<evidence type="ECO:0000256" key="7">
    <source>
        <dbReference type="PROSITE-ProRule" id="PRU01032"/>
    </source>
</evidence>
<accession>A0A5D3K1X9</accession>
<dbReference type="SMART" id="SM00944">
    <property type="entry name" value="Pro-kuma_activ"/>
    <property type="match status" value="1"/>
</dbReference>
<dbReference type="InterPro" id="IPR000209">
    <property type="entry name" value="Peptidase_S8/S53_dom"/>
</dbReference>
<keyword evidence="2 7" id="KW-0479">Metal-binding</keyword>
<dbReference type="GO" id="GO:0004252">
    <property type="term" value="F:serine-type endopeptidase activity"/>
    <property type="evidence" value="ECO:0007669"/>
    <property type="project" value="UniProtKB-UniRule"/>
</dbReference>
<dbReference type="Proteomes" id="UP000324758">
    <property type="component" value="Unassembled WGS sequence"/>
</dbReference>
<feature type="active site" description="Charge relay system" evidence="7">
    <location>
        <position position="278"/>
    </location>
</feature>
<feature type="binding site" evidence="7">
    <location>
        <position position="527"/>
    </location>
    <ligand>
        <name>Ca(2+)</name>
        <dbReference type="ChEBI" id="CHEBI:29108"/>
    </ligand>
</feature>
<dbReference type="InterPro" id="IPR036852">
    <property type="entry name" value="Peptidase_S8/S53_dom_sf"/>
</dbReference>
<name>A0A5D3K1X9_9BRAD</name>
<dbReference type="GO" id="GO:0046872">
    <property type="term" value="F:metal ion binding"/>
    <property type="evidence" value="ECO:0007669"/>
    <property type="project" value="UniProtKB-UniRule"/>
</dbReference>
<feature type="domain" description="Peptidase S53" evidence="9">
    <location>
        <begin position="196"/>
        <end position="569"/>
    </location>
</feature>
<reference evidence="10 11" key="1">
    <citation type="submission" date="2019-08" db="EMBL/GenBank/DDBJ databases">
        <title>Bradyrhizobium hipponensis sp. nov., a rhizobium isolated from a Lupinus angustifolius root nodule in Tunisia.</title>
        <authorList>
            <person name="Off K."/>
            <person name="Rejili M."/>
            <person name="Mars M."/>
            <person name="Brachmann A."/>
            <person name="Marin M."/>
        </authorList>
    </citation>
    <scope>NUCLEOTIDE SEQUENCE [LARGE SCALE GENOMIC DNA]</scope>
    <source>
        <strain evidence="10 11">CTAW71</strain>
    </source>
</reference>
<dbReference type="SUPFAM" id="SSF54897">
    <property type="entry name" value="Protease propeptides/inhibitors"/>
    <property type="match status" value="1"/>
</dbReference>
<gene>
    <name evidence="10" type="ORF">FXB40_46060</name>
</gene>
<keyword evidence="1 7" id="KW-0645">Protease</keyword>
<dbReference type="RefSeq" id="WP_148778868.1">
    <property type="nucleotide sequence ID" value="NZ_VSSS01000105.1"/>
</dbReference>
<dbReference type="InterPro" id="IPR030400">
    <property type="entry name" value="Sedolisin_dom"/>
</dbReference>
<feature type="region of interest" description="Disordered" evidence="8">
    <location>
        <begin position="1"/>
        <end position="57"/>
    </location>
</feature>
<feature type="binding site" evidence="7">
    <location>
        <position position="547"/>
    </location>
    <ligand>
        <name>Ca(2+)</name>
        <dbReference type="ChEBI" id="CHEBI:29108"/>
    </ligand>
</feature>
<feature type="binding site" evidence="7">
    <location>
        <position position="526"/>
    </location>
    <ligand>
        <name>Ca(2+)</name>
        <dbReference type="ChEBI" id="CHEBI:29108"/>
    </ligand>
</feature>
<keyword evidence="5 7" id="KW-0106">Calcium</keyword>
<evidence type="ECO:0000256" key="8">
    <source>
        <dbReference type="SAM" id="MobiDB-lite"/>
    </source>
</evidence>
<dbReference type="SUPFAM" id="SSF52743">
    <property type="entry name" value="Subtilisin-like"/>
    <property type="match status" value="1"/>
</dbReference>
<dbReference type="PROSITE" id="PS51695">
    <property type="entry name" value="SEDOLISIN"/>
    <property type="match status" value="1"/>
</dbReference>
<keyword evidence="3 7" id="KW-0378">Hydrolase</keyword>
<comment type="caution">
    <text evidence="10">The sequence shown here is derived from an EMBL/GenBank/DDBJ whole genome shotgun (WGS) entry which is preliminary data.</text>
</comment>
<dbReference type="Pfam" id="PF09286">
    <property type="entry name" value="Pro-kuma_activ"/>
    <property type="match status" value="1"/>
</dbReference>
<keyword evidence="11" id="KW-1185">Reference proteome</keyword>
<evidence type="ECO:0000256" key="4">
    <source>
        <dbReference type="ARBA" id="ARBA00022825"/>
    </source>
</evidence>
<keyword evidence="4 7" id="KW-0720">Serine protease</keyword>
<evidence type="ECO:0000256" key="6">
    <source>
        <dbReference type="ARBA" id="ARBA00023145"/>
    </source>
</evidence>
<keyword evidence="6" id="KW-0865">Zymogen</keyword>
<sequence>MVSRTRTGARAAASRRSPRAASAKNRQVAAAKQLVRVPDSARTRQKGARRLKDANPHQRVDLTLTLRGPKLPDAATFAGRTPSLAQFRAKCGASKADANKVSQVLREFGLSIDEVSLETRSMKVSGTVAEMEAAFHPHLGIYESAKQGTFRDREGEYEVPAELQKIITAVLGFGERRVAGRKPSKVAAKTAHPLKPFAPRDIEDHYRFPQGRGAGQKIALAEFGGGYFADDLSAYCKLFDRDVPTVKRISIDAPIRNLAQMKRLKPANRRDEIDYTGEVMMDVQIVAGLCPQAEILVYFAKDHQKGWVDLLNQAIKDRPVVLSISWGAAEDSGDWSKAALNAINERLNLAALRGVTVCCAAGDDGSGDMQTNKRAHVDFPSSSPYSLAVGGTMIRHKSGKAVEQTWRVGKGRRIRDVGGATGGGVSSIFPKPGWQKVSVASLNKNGIKGRIVPDLAALAGPPMYDLIFQGERSPGGGTSASTPVLASLIARVNALLPPRKRQRWLTPLLYGKTSHGLAMGRLVCHDITIGNNVSNPKPGIGFEAGSGFDAVSGWGVPIGASLLLALGGAV</sequence>
<dbReference type="GO" id="GO:0006508">
    <property type="term" value="P:proteolysis"/>
    <property type="evidence" value="ECO:0007669"/>
    <property type="project" value="UniProtKB-KW"/>
</dbReference>
<dbReference type="GO" id="GO:0008240">
    <property type="term" value="F:tripeptidyl-peptidase activity"/>
    <property type="evidence" value="ECO:0007669"/>
    <property type="project" value="TreeGrafter"/>
</dbReference>
<dbReference type="Pfam" id="PF00082">
    <property type="entry name" value="Peptidase_S8"/>
    <property type="match status" value="1"/>
</dbReference>
<dbReference type="Gene3D" id="3.40.50.200">
    <property type="entry name" value="Peptidase S8/S53 domain"/>
    <property type="match status" value="1"/>
</dbReference>
<evidence type="ECO:0000313" key="11">
    <source>
        <dbReference type="Proteomes" id="UP000324758"/>
    </source>
</evidence>
<evidence type="ECO:0000259" key="9">
    <source>
        <dbReference type="PROSITE" id="PS51695"/>
    </source>
</evidence>
<evidence type="ECO:0000256" key="3">
    <source>
        <dbReference type="ARBA" id="ARBA00022801"/>
    </source>
</evidence>
<evidence type="ECO:0000256" key="5">
    <source>
        <dbReference type="ARBA" id="ARBA00022837"/>
    </source>
</evidence>
<evidence type="ECO:0000256" key="2">
    <source>
        <dbReference type="ARBA" id="ARBA00022723"/>
    </source>
</evidence>
<protein>
    <submittedName>
        <fullName evidence="10">S8/S53 family peptidase</fullName>
    </submittedName>
</protein>
<dbReference type="InterPro" id="IPR015366">
    <property type="entry name" value="S53_propep"/>
</dbReference>
<feature type="compositionally biased region" description="Low complexity" evidence="8">
    <location>
        <begin position="1"/>
        <end position="23"/>
    </location>
</feature>
<dbReference type="PANTHER" id="PTHR14218">
    <property type="entry name" value="PROTEASE S8 TRIPEPTIDYL PEPTIDASE I CLN2"/>
    <property type="match status" value="1"/>
</dbReference>
<feature type="active site" description="Charge relay system" evidence="7">
    <location>
        <position position="282"/>
    </location>
</feature>
<dbReference type="OrthoDB" id="9002785at2"/>
<dbReference type="AlphaFoldDB" id="A0A5D3K1X9"/>
<evidence type="ECO:0000256" key="1">
    <source>
        <dbReference type="ARBA" id="ARBA00022670"/>
    </source>
</evidence>
<organism evidence="10 11">
    <name type="scientific">Bradyrhizobium rifense</name>
    <dbReference type="NCBI Taxonomy" id="515499"/>
    <lineage>
        <taxon>Bacteria</taxon>
        <taxon>Pseudomonadati</taxon>
        <taxon>Pseudomonadota</taxon>
        <taxon>Alphaproteobacteria</taxon>
        <taxon>Hyphomicrobiales</taxon>
        <taxon>Nitrobacteraceae</taxon>
        <taxon>Bradyrhizobium</taxon>
    </lineage>
</organism>
<dbReference type="InterPro" id="IPR050819">
    <property type="entry name" value="Tripeptidyl-peptidase_I"/>
</dbReference>
<evidence type="ECO:0000313" key="10">
    <source>
        <dbReference type="EMBL" id="TYL83523.1"/>
    </source>
</evidence>